<evidence type="ECO:0000259" key="10">
    <source>
        <dbReference type="Pfam" id="PF13813"/>
    </source>
</evidence>
<keyword evidence="12" id="KW-1185">Reference proteome</keyword>
<proteinExistence type="inferred from homology"/>
<keyword evidence="4" id="KW-0808">Transferase</keyword>
<dbReference type="InterPro" id="IPR032805">
    <property type="entry name" value="Wax_synthase_dom"/>
</dbReference>
<dbReference type="InterPro" id="IPR044851">
    <property type="entry name" value="Wax_synthase"/>
</dbReference>
<evidence type="ECO:0000256" key="2">
    <source>
        <dbReference type="ARBA" id="ARBA00005179"/>
    </source>
</evidence>
<feature type="region of interest" description="Disordered" evidence="8">
    <location>
        <begin position="448"/>
        <end position="476"/>
    </location>
</feature>
<protein>
    <recommendedName>
        <fullName evidence="10">Wax synthase domain-containing protein</fullName>
    </recommendedName>
</protein>
<comment type="pathway">
    <text evidence="2">Secondary metabolite biosynthesis.</text>
</comment>
<dbReference type="HOGENOM" id="CLU_493564_0_0_1"/>
<dbReference type="Proteomes" id="UP000054217">
    <property type="component" value="Unassembled WGS sequence"/>
</dbReference>
<dbReference type="Pfam" id="PF13813">
    <property type="entry name" value="MBOAT_2"/>
    <property type="match status" value="1"/>
</dbReference>
<keyword evidence="6" id="KW-1133">Transmembrane helix</keyword>
<dbReference type="InParanoid" id="A0A0C3J5D1"/>
<evidence type="ECO:0000313" key="11">
    <source>
        <dbReference type="EMBL" id="KIN92891.1"/>
    </source>
</evidence>
<evidence type="ECO:0000256" key="5">
    <source>
        <dbReference type="ARBA" id="ARBA00022692"/>
    </source>
</evidence>
<keyword evidence="7" id="KW-0472">Membrane</keyword>
<dbReference type="AlphaFoldDB" id="A0A0C3J5D1"/>
<feature type="domain" description="Wax synthase" evidence="10">
    <location>
        <begin position="210"/>
        <end position="294"/>
    </location>
</feature>
<evidence type="ECO:0000256" key="1">
    <source>
        <dbReference type="ARBA" id="ARBA00004141"/>
    </source>
</evidence>
<keyword evidence="9" id="KW-0732">Signal</keyword>
<feature type="chain" id="PRO_5002179177" description="Wax synthase domain-containing protein" evidence="9">
    <location>
        <begin position="17"/>
        <end position="552"/>
    </location>
</feature>
<dbReference type="PANTHER" id="PTHR31595:SF57">
    <property type="entry name" value="OS04G0481900 PROTEIN"/>
    <property type="match status" value="1"/>
</dbReference>
<organism evidence="11 12">
    <name type="scientific">Pisolithus tinctorius Marx 270</name>
    <dbReference type="NCBI Taxonomy" id="870435"/>
    <lineage>
        <taxon>Eukaryota</taxon>
        <taxon>Fungi</taxon>
        <taxon>Dikarya</taxon>
        <taxon>Basidiomycota</taxon>
        <taxon>Agaricomycotina</taxon>
        <taxon>Agaricomycetes</taxon>
        <taxon>Agaricomycetidae</taxon>
        <taxon>Boletales</taxon>
        <taxon>Sclerodermatineae</taxon>
        <taxon>Pisolithaceae</taxon>
        <taxon>Pisolithus</taxon>
    </lineage>
</organism>
<dbReference type="STRING" id="870435.A0A0C3J5D1"/>
<evidence type="ECO:0000256" key="6">
    <source>
        <dbReference type="ARBA" id="ARBA00022989"/>
    </source>
</evidence>
<evidence type="ECO:0000256" key="8">
    <source>
        <dbReference type="SAM" id="MobiDB-lite"/>
    </source>
</evidence>
<gene>
    <name evidence="11" type="ORF">M404DRAFT_36630</name>
</gene>
<dbReference type="OrthoDB" id="1077582at2759"/>
<evidence type="ECO:0000256" key="4">
    <source>
        <dbReference type="ARBA" id="ARBA00022679"/>
    </source>
</evidence>
<dbReference type="PANTHER" id="PTHR31595">
    <property type="entry name" value="LONG-CHAIN-ALCOHOL O-FATTY-ACYLTRANSFERASE 3-RELATED"/>
    <property type="match status" value="1"/>
</dbReference>
<name>A0A0C3J5D1_PISTI</name>
<dbReference type="GO" id="GO:0016020">
    <property type="term" value="C:membrane"/>
    <property type="evidence" value="ECO:0007669"/>
    <property type="project" value="UniProtKB-SubCell"/>
</dbReference>
<accession>A0A0C3J5D1</accession>
<reference evidence="12" key="2">
    <citation type="submission" date="2015-01" db="EMBL/GenBank/DDBJ databases">
        <title>Evolutionary Origins and Diversification of the Mycorrhizal Mutualists.</title>
        <authorList>
            <consortium name="DOE Joint Genome Institute"/>
            <consortium name="Mycorrhizal Genomics Consortium"/>
            <person name="Kohler A."/>
            <person name="Kuo A."/>
            <person name="Nagy L.G."/>
            <person name="Floudas D."/>
            <person name="Copeland A."/>
            <person name="Barry K.W."/>
            <person name="Cichocki N."/>
            <person name="Veneault-Fourrey C."/>
            <person name="LaButti K."/>
            <person name="Lindquist E.A."/>
            <person name="Lipzen A."/>
            <person name="Lundell T."/>
            <person name="Morin E."/>
            <person name="Murat C."/>
            <person name="Riley R."/>
            <person name="Ohm R."/>
            <person name="Sun H."/>
            <person name="Tunlid A."/>
            <person name="Henrissat B."/>
            <person name="Grigoriev I.V."/>
            <person name="Hibbett D.S."/>
            <person name="Martin F."/>
        </authorList>
    </citation>
    <scope>NUCLEOTIDE SEQUENCE [LARGE SCALE GENOMIC DNA]</scope>
    <source>
        <strain evidence="12">Marx 270</strain>
    </source>
</reference>
<comment type="subcellular location">
    <subcellularLocation>
        <location evidence="1">Membrane</location>
        <topology evidence="1">Multi-pass membrane protein</topology>
    </subcellularLocation>
</comment>
<reference evidence="11 12" key="1">
    <citation type="submission" date="2014-04" db="EMBL/GenBank/DDBJ databases">
        <authorList>
            <consortium name="DOE Joint Genome Institute"/>
            <person name="Kuo A."/>
            <person name="Kohler A."/>
            <person name="Costa M.D."/>
            <person name="Nagy L.G."/>
            <person name="Floudas D."/>
            <person name="Copeland A."/>
            <person name="Barry K.W."/>
            <person name="Cichocki N."/>
            <person name="Veneault-Fourrey C."/>
            <person name="LaButti K."/>
            <person name="Lindquist E.A."/>
            <person name="Lipzen A."/>
            <person name="Lundell T."/>
            <person name="Morin E."/>
            <person name="Murat C."/>
            <person name="Sun H."/>
            <person name="Tunlid A."/>
            <person name="Henrissat B."/>
            <person name="Grigoriev I.V."/>
            <person name="Hibbett D.S."/>
            <person name="Martin F."/>
            <person name="Nordberg H.P."/>
            <person name="Cantor M.N."/>
            <person name="Hua S.X."/>
        </authorList>
    </citation>
    <scope>NUCLEOTIDE SEQUENCE [LARGE SCALE GENOMIC DNA]</scope>
    <source>
        <strain evidence="11 12">Marx 270</strain>
    </source>
</reference>
<feature type="signal peptide" evidence="9">
    <location>
        <begin position="1"/>
        <end position="16"/>
    </location>
</feature>
<sequence length="552" mass="61937">MGVLFIVAQCLTPAVAALDIKSTSWRILGCSSVVALIAIDMAVSHTGTGYFDYSFGATLGAAVLDAIRFLLLIQPLEEYRHEADRVPAHQLPYIQRFFWIMSISPRGIGWSFKADHSVPPVEPHHLARGAFIASRLRRILVYYPLFEAAQLYIRCNPVFSSGAPLFSQGYLLGWLNTMAMPFRFYAGLNWIHSLAAVIAVGTALHEPQLWPVPFGKLKDAYTIRRFWGRTWHQFSRYTLTLFGPHRHKRSPWDRDTSSDPKEMEREPWVTSYIRLCNAFLCSAFMHTCGDVVLQFKIWEITSPTTGSLQRANHPNIIGFSIPFFLLQPVGVLVEDVVIETGKWLGLRKRGWGLKNAILIAYPILESGGAGDGVTVLERVADKSFGIDLAATIRSWFRAIHRVPPSGRSTKMYRVRSTKYVFHVITNNLETGAKRIYPGMFCYHRGRRPTRVGGTDEPAALENAPRSGGTQCLRRSSSPLSLVPDEFMEEAPASRAAKKPKRAETRPCPACNEQIPVRLLEAHTVLELQRVDEIVRHIGDAEPLPGADDLEEV</sequence>
<dbReference type="GO" id="GO:0008374">
    <property type="term" value="F:O-acyltransferase activity"/>
    <property type="evidence" value="ECO:0007669"/>
    <property type="project" value="InterPro"/>
</dbReference>
<evidence type="ECO:0000256" key="3">
    <source>
        <dbReference type="ARBA" id="ARBA00007282"/>
    </source>
</evidence>
<evidence type="ECO:0000256" key="9">
    <source>
        <dbReference type="SAM" id="SignalP"/>
    </source>
</evidence>
<dbReference type="GO" id="GO:0006629">
    <property type="term" value="P:lipid metabolic process"/>
    <property type="evidence" value="ECO:0007669"/>
    <property type="project" value="InterPro"/>
</dbReference>
<dbReference type="EMBL" id="KN832315">
    <property type="protein sequence ID" value="KIN92891.1"/>
    <property type="molecule type" value="Genomic_DNA"/>
</dbReference>
<evidence type="ECO:0000256" key="7">
    <source>
        <dbReference type="ARBA" id="ARBA00023136"/>
    </source>
</evidence>
<comment type="similarity">
    <text evidence="3">Belongs to the wax synthase family.</text>
</comment>
<keyword evidence="5" id="KW-0812">Transmembrane</keyword>
<evidence type="ECO:0000313" key="12">
    <source>
        <dbReference type="Proteomes" id="UP000054217"/>
    </source>
</evidence>